<reference evidence="2" key="1">
    <citation type="journal article" date="2019" name="Int. J. Syst. Evol. Microbiol.">
        <title>The Global Catalogue of Microorganisms (GCM) 10K type strain sequencing project: providing services to taxonomists for standard genome sequencing and annotation.</title>
        <authorList>
            <consortium name="The Broad Institute Genomics Platform"/>
            <consortium name="The Broad Institute Genome Sequencing Center for Infectious Disease"/>
            <person name="Wu L."/>
            <person name="Ma J."/>
        </authorList>
    </citation>
    <scope>NUCLEOTIDE SEQUENCE [LARGE SCALE GENOMIC DNA]</scope>
    <source>
        <strain evidence="2">KCTC 62784</strain>
    </source>
</reference>
<dbReference type="InterPro" id="IPR021271">
    <property type="entry name" value="DUF2850"/>
</dbReference>
<keyword evidence="2" id="KW-1185">Reference proteome</keyword>
<dbReference type="RefSeq" id="WP_123015478.1">
    <property type="nucleotide sequence ID" value="NZ_CP033078.1"/>
</dbReference>
<evidence type="ECO:0000313" key="1">
    <source>
        <dbReference type="EMBL" id="MFC3022308.1"/>
    </source>
</evidence>
<dbReference type="EMBL" id="JBHRSE010000003">
    <property type="protein sequence ID" value="MFC3022308.1"/>
    <property type="molecule type" value="Genomic_DNA"/>
</dbReference>
<organism evidence="1 2">
    <name type="scientific">Vibrio zhugei</name>
    <dbReference type="NCBI Taxonomy" id="2479546"/>
    <lineage>
        <taxon>Bacteria</taxon>
        <taxon>Pseudomonadati</taxon>
        <taxon>Pseudomonadota</taxon>
        <taxon>Gammaproteobacteria</taxon>
        <taxon>Vibrionales</taxon>
        <taxon>Vibrionaceae</taxon>
        <taxon>Vibrio</taxon>
    </lineage>
</organism>
<dbReference type="Proteomes" id="UP001595384">
    <property type="component" value="Unassembled WGS sequence"/>
</dbReference>
<protein>
    <submittedName>
        <fullName evidence="1">DUF2850 domain-containing protein</fullName>
    </submittedName>
</protein>
<accession>A0ABV7C627</accession>
<dbReference type="Pfam" id="PF11012">
    <property type="entry name" value="DUF2850"/>
    <property type="match status" value="1"/>
</dbReference>
<evidence type="ECO:0000313" key="2">
    <source>
        <dbReference type="Proteomes" id="UP001595384"/>
    </source>
</evidence>
<sequence>MLALSGTILVGSGYIYLYLQARYAFTSQAPLYGMWVEQNVAPYAATTIDIRPKAIVVQGHTVATQYRFNGDILSFNAGGREHRYRMLNDENTEMRLISAAHYNPTFRLSKKFKNDLR</sequence>
<name>A0ABV7C627_9VIBR</name>
<proteinExistence type="predicted"/>
<gene>
    <name evidence="1" type="ORF">ACFODT_00370</name>
</gene>
<comment type="caution">
    <text evidence="1">The sequence shown here is derived from an EMBL/GenBank/DDBJ whole genome shotgun (WGS) entry which is preliminary data.</text>
</comment>